<proteinExistence type="predicted"/>
<reference evidence="2" key="3">
    <citation type="submission" date="2010-09" db="EMBL/GenBank/DDBJ databases">
        <title>Annotation of Gaeumannomyces graminis var. tritici R3-111a-1.</title>
        <authorList>
            <consortium name="The Broad Institute Genome Sequencing Platform"/>
            <person name="Ma L.-J."/>
            <person name="Dead R."/>
            <person name="Young S.K."/>
            <person name="Zeng Q."/>
            <person name="Gargeya S."/>
            <person name="Fitzgerald M."/>
            <person name="Haas B."/>
            <person name="Abouelleil A."/>
            <person name="Alvarado L."/>
            <person name="Arachchi H.M."/>
            <person name="Berlin A."/>
            <person name="Brown A."/>
            <person name="Chapman S.B."/>
            <person name="Chen Z."/>
            <person name="Dunbar C."/>
            <person name="Freedman E."/>
            <person name="Gearin G."/>
            <person name="Gellesch M."/>
            <person name="Goldberg J."/>
            <person name="Griggs A."/>
            <person name="Gujja S."/>
            <person name="Heiman D."/>
            <person name="Howarth C."/>
            <person name="Larson L."/>
            <person name="Lui A."/>
            <person name="MacDonald P.J.P."/>
            <person name="Mehta T."/>
            <person name="Montmayeur A."/>
            <person name="Murphy C."/>
            <person name="Neiman D."/>
            <person name="Pearson M."/>
            <person name="Priest M."/>
            <person name="Roberts A."/>
            <person name="Saif S."/>
            <person name="Shea T."/>
            <person name="Shenoy N."/>
            <person name="Sisk P."/>
            <person name="Stolte C."/>
            <person name="Sykes S."/>
            <person name="Yandava C."/>
            <person name="Wortman J."/>
            <person name="Nusbaum C."/>
            <person name="Birren B."/>
        </authorList>
    </citation>
    <scope>NUCLEOTIDE SEQUENCE</scope>
    <source>
        <strain evidence="2">R3-111a-1</strain>
    </source>
</reference>
<dbReference type="RefSeq" id="XP_009226226.1">
    <property type="nucleotide sequence ID" value="XM_009227962.1"/>
</dbReference>
<dbReference type="VEuPathDB" id="FungiDB:GGTG_10099"/>
<feature type="region of interest" description="Disordered" evidence="1">
    <location>
        <begin position="1"/>
        <end position="61"/>
    </location>
</feature>
<evidence type="ECO:0000313" key="2">
    <source>
        <dbReference type="EMBL" id="EJT73252.1"/>
    </source>
</evidence>
<sequence>MGTGTGIDVVEHQASPPSQRLAKYTDRHHDRGYPVARPSTSDRRLLGSPQDAGEPAPVYGTVYGRTSRERTWVAVMDTGGQQKEALF</sequence>
<gene>
    <name evidence="3" type="primary">20350557</name>
    <name evidence="2" type="ORF">GGTG_10099</name>
</gene>
<reference evidence="4" key="1">
    <citation type="submission" date="2010-07" db="EMBL/GenBank/DDBJ databases">
        <title>The genome sequence of Gaeumannomyces graminis var. tritici strain R3-111a-1.</title>
        <authorList>
            <consortium name="The Broad Institute Genome Sequencing Platform"/>
            <person name="Ma L.-J."/>
            <person name="Dead R."/>
            <person name="Young S."/>
            <person name="Zeng Q."/>
            <person name="Koehrsen M."/>
            <person name="Alvarado L."/>
            <person name="Berlin A."/>
            <person name="Chapman S.B."/>
            <person name="Chen Z."/>
            <person name="Freedman E."/>
            <person name="Gellesch M."/>
            <person name="Goldberg J."/>
            <person name="Griggs A."/>
            <person name="Gujja S."/>
            <person name="Heilman E.R."/>
            <person name="Heiman D."/>
            <person name="Hepburn T."/>
            <person name="Howarth C."/>
            <person name="Jen D."/>
            <person name="Larson L."/>
            <person name="Mehta T."/>
            <person name="Neiman D."/>
            <person name="Pearson M."/>
            <person name="Roberts A."/>
            <person name="Saif S."/>
            <person name="Shea T."/>
            <person name="Shenoy N."/>
            <person name="Sisk P."/>
            <person name="Stolte C."/>
            <person name="Sykes S."/>
            <person name="Walk T."/>
            <person name="White J."/>
            <person name="Yandava C."/>
            <person name="Haas B."/>
            <person name="Nusbaum C."/>
            <person name="Birren B."/>
        </authorList>
    </citation>
    <scope>NUCLEOTIDE SEQUENCE [LARGE SCALE GENOMIC DNA]</scope>
    <source>
        <strain evidence="4">R3-111a-1</strain>
    </source>
</reference>
<name>J3P9B6_GAET3</name>
<evidence type="ECO:0000313" key="3">
    <source>
        <dbReference type="EnsemblFungi" id="EJT73252"/>
    </source>
</evidence>
<dbReference type="EnsemblFungi" id="EJT73252">
    <property type="protein sequence ID" value="EJT73252"/>
    <property type="gene ID" value="GGTG_10099"/>
</dbReference>
<feature type="compositionally biased region" description="Basic and acidic residues" evidence="1">
    <location>
        <begin position="23"/>
        <end position="32"/>
    </location>
</feature>
<dbReference type="AlphaFoldDB" id="J3P9B6"/>
<dbReference type="GeneID" id="20350557"/>
<dbReference type="EMBL" id="GL385399">
    <property type="protein sequence ID" value="EJT73252.1"/>
    <property type="molecule type" value="Genomic_DNA"/>
</dbReference>
<protein>
    <submittedName>
        <fullName evidence="2 3">Uncharacterized protein</fullName>
    </submittedName>
</protein>
<dbReference type="Proteomes" id="UP000006039">
    <property type="component" value="Unassembled WGS sequence"/>
</dbReference>
<evidence type="ECO:0000256" key="1">
    <source>
        <dbReference type="SAM" id="MobiDB-lite"/>
    </source>
</evidence>
<organism evidence="2">
    <name type="scientific">Gaeumannomyces tritici (strain R3-111a-1)</name>
    <name type="common">Wheat and barley take-all root rot fungus</name>
    <name type="synonym">Gaeumannomyces graminis var. tritici</name>
    <dbReference type="NCBI Taxonomy" id="644352"/>
    <lineage>
        <taxon>Eukaryota</taxon>
        <taxon>Fungi</taxon>
        <taxon>Dikarya</taxon>
        <taxon>Ascomycota</taxon>
        <taxon>Pezizomycotina</taxon>
        <taxon>Sordariomycetes</taxon>
        <taxon>Sordariomycetidae</taxon>
        <taxon>Magnaporthales</taxon>
        <taxon>Magnaporthaceae</taxon>
        <taxon>Gaeumannomyces</taxon>
    </lineage>
</organism>
<reference evidence="2" key="2">
    <citation type="submission" date="2010-07" db="EMBL/GenBank/DDBJ databases">
        <authorList>
            <consortium name="The Broad Institute Genome Sequencing Platform"/>
            <consortium name="Broad Institute Genome Sequencing Center for Infectious Disease"/>
            <person name="Ma L.-J."/>
            <person name="Dead R."/>
            <person name="Young S."/>
            <person name="Zeng Q."/>
            <person name="Koehrsen M."/>
            <person name="Alvarado L."/>
            <person name="Berlin A."/>
            <person name="Chapman S.B."/>
            <person name="Chen Z."/>
            <person name="Freedman E."/>
            <person name="Gellesch M."/>
            <person name="Goldberg J."/>
            <person name="Griggs A."/>
            <person name="Gujja S."/>
            <person name="Heilman E.R."/>
            <person name="Heiman D."/>
            <person name="Hepburn T."/>
            <person name="Howarth C."/>
            <person name="Jen D."/>
            <person name="Larson L."/>
            <person name="Mehta T."/>
            <person name="Neiman D."/>
            <person name="Pearson M."/>
            <person name="Roberts A."/>
            <person name="Saif S."/>
            <person name="Shea T."/>
            <person name="Shenoy N."/>
            <person name="Sisk P."/>
            <person name="Stolte C."/>
            <person name="Sykes S."/>
            <person name="Walk T."/>
            <person name="White J."/>
            <person name="Yandava C."/>
            <person name="Haas B."/>
            <person name="Nusbaum C."/>
            <person name="Birren B."/>
        </authorList>
    </citation>
    <scope>NUCLEOTIDE SEQUENCE</scope>
    <source>
        <strain evidence="2">R3-111a-1</strain>
    </source>
</reference>
<dbReference type="HOGENOM" id="CLU_2483501_0_0_1"/>
<keyword evidence="4" id="KW-1185">Reference proteome</keyword>
<evidence type="ECO:0000313" key="4">
    <source>
        <dbReference type="Proteomes" id="UP000006039"/>
    </source>
</evidence>
<reference evidence="3" key="5">
    <citation type="submission" date="2018-04" db="UniProtKB">
        <authorList>
            <consortium name="EnsemblFungi"/>
        </authorList>
    </citation>
    <scope>IDENTIFICATION</scope>
    <source>
        <strain evidence="3">R3-111a-1</strain>
    </source>
</reference>
<accession>J3P9B6</accession>
<reference evidence="3" key="4">
    <citation type="journal article" date="2015" name="G3 (Bethesda)">
        <title>Genome sequences of three phytopathogenic species of the Magnaporthaceae family of fungi.</title>
        <authorList>
            <person name="Okagaki L.H."/>
            <person name="Nunes C.C."/>
            <person name="Sailsbery J."/>
            <person name="Clay B."/>
            <person name="Brown D."/>
            <person name="John T."/>
            <person name="Oh Y."/>
            <person name="Young N."/>
            <person name="Fitzgerald M."/>
            <person name="Haas B.J."/>
            <person name="Zeng Q."/>
            <person name="Young S."/>
            <person name="Adiconis X."/>
            <person name="Fan L."/>
            <person name="Levin J.Z."/>
            <person name="Mitchell T.K."/>
            <person name="Okubara P.A."/>
            <person name="Farman M.L."/>
            <person name="Kohn L.M."/>
            <person name="Birren B."/>
            <person name="Ma L.-J."/>
            <person name="Dean R.A."/>
        </authorList>
    </citation>
    <scope>NUCLEOTIDE SEQUENCE</scope>
    <source>
        <strain evidence="3">R3-111a-1</strain>
    </source>
</reference>